<dbReference type="AlphaFoldDB" id="A0ABD1XGU6"/>
<dbReference type="Proteomes" id="UP001604277">
    <property type="component" value="Unassembled WGS sequence"/>
</dbReference>
<dbReference type="PANTHER" id="PTHR45934">
    <property type="entry name" value="FAD/NAD(P)-BINDING OXIDOREDUCTASE FAMILY PROTEIN"/>
    <property type="match status" value="1"/>
</dbReference>
<dbReference type="PANTHER" id="PTHR45934:SF28">
    <property type="entry name" value="OS03G0153100 PROTEIN"/>
    <property type="match status" value="1"/>
</dbReference>
<dbReference type="Gene3D" id="3.50.50.60">
    <property type="entry name" value="FAD/NAD(P)-binding domain"/>
    <property type="match status" value="1"/>
</dbReference>
<proteinExistence type="predicted"/>
<dbReference type="EMBL" id="JBFOLJ010000001">
    <property type="protein sequence ID" value="KAL2559775.1"/>
    <property type="molecule type" value="Genomic_DNA"/>
</dbReference>
<comment type="caution">
    <text evidence="4">The sequence shown here is derived from an EMBL/GenBank/DDBJ whole genome shotgun (WGS) entry which is preliminary data.</text>
</comment>
<keyword evidence="2" id="KW-0503">Monooxygenase</keyword>
<organism evidence="4 5">
    <name type="scientific">Forsythia ovata</name>
    <dbReference type="NCBI Taxonomy" id="205694"/>
    <lineage>
        <taxon>Eukaryota</taxon>
        <taxon>Viridiplantae</taxon>
        <taxon>Streptophyta</taxon>
        <taxon>Embryophyta</taxon>
        <taxon>Tracheophyta</taxon>
        <taxon>Spermatophyta</taxon>
        <taxon>Magnoliopsida</taxon>
        <taxon>eudicotyledons</taxon>
        <taxon>Gunneridae</taxon>
        <taxon>Pentapetalae</taxon>
        <taxon>asterids</taxon>
        <taxon>lamiids</taxon>
        <taxon>Lamiales</taxon>
        <taxon>Oleaceae</taxon>
        <taxon>Forsythieae</taxon>
        <taxon>Forsythia</taxon>
    </lineage>
</organism>
<protein>
    <submittedName>
        <fullName evidence="4">FAD binding domain-containing protein</fullName>
    </submittedName>
</protein>
<dbReference type="InterPro" id="IPR044560">
    <property type="entry name" value="MOase"/>
</dbReference>
<keyword evidence="1" id="KW-0560">Oxidoreductase</keyword>
<reference evidence="5" key="1">
    <citation type="submission" date="2024-07" db="EMBL/GenBank/DDBJ databases">
        <title>Two chromosome-level genome assemblies of Korean endemic species Abeliophyllum distichum and Forsythia ovata (Oleaceae).</title>
        <authorList>
            <person name="Jang H."/>
        </authorList>
    </citation>
    <scope>NUCLEOTIDE SEQUENCE [LARGE SCALE GENOMIC DNA]</scope>
</reference>
<name>A0ABD1XGU6_9LAMI</name>
<evidence type="ECO:0000256" key="3">
    <source>
        <dbReference type="SAM" id="MobiDB-lite"/>
    </source>
</evidence>
<dbReference type="InterPro" id="IPR036188">
    <property type="entry name" value="FAD/NAD-bd_sf"/>
</dbReference>
<feature type="compositionally biased region" description="Polar residues" evidence="3">
    <location>
        <begin position="303"/>
        <end position="315"/>
    </location>
</feature>
<dbReference type="SUPFAM" id="SSF51905">
    <property type="entry name" value="FAD/NAD(P)-binding domain"/>
    <property type="match status" value="1"/>
</dbReference>
<accession>A0ABD1XGU6</accession>
<feature type="region of interest" description="Disordered" evidence="3">
    <location>
        <begin position="301"/>
        <end position="322"/>
    </location>
</feature>
<evidence type="ECO:0000256" key="1">
    <source>
        <dbReference type="ARBA" id="ARBA00023002"/>
    </source>
</evidence>
<gene>
    <name evidence="4" type="ORF">Fot_04514</name>
</gene>
<evidence type="ECO:0000313" key="4">
    <source>
        <dbReference type="EMBL" id="KAL2559775.1"/>
    </source>
</evidence>
<sequence length="322" mass="36293">MLETLEKELPKGTIRYSSKVVSIEESGNFKLVHLADGSIVKTKVFIGCDRVNSMVAKWLGLQNPDGGGRTKIRGFVNYPNGHGFEAKFHAYFGGGFRYGFIPCDDKSIYWFCTLTPSIFNYDENKQNPFEIKQFVLSNIQNAPQQVSDIVERTELDYISYALLKYRSPWAKAYVQLEDSTGFLNASVIGEPAENSFQCSSETLMQHSKAMTVDKQQIFYVKVTQGLLNKTEYEFEIIFILDICLAITQIEHSKVDKGKGLLYLDLPTEPALIEEVSPSPAKRALFQLPDEEDDDSVAKKKIETNTNDPNLPSAQINVKPKSE</sequence>
<evidence type="ECO:0000313" key="5">
    <source>
        <dbReference type="Proteomes" id="UP001604277"/>
    </source>
</evidence>
<evidence type="ECO:0000256" key="2">
    <source>
        <dbReference type="ARBA" id="ARBA00023033"/>
    </source>
</evidence>
<keyword evidence="5" id="KW-1185">Reference proteome</keyword>
<dbReference type="GO" id="GO:0004497">
    <property type="term" value="F:monooxygenase activity"/>
    <property type="evidence" value="ECO:0007669"/>
    <property type="project" value="UniProtKB-KW"/>
</dbReference>